<dbReference type="Proteomes" id="UP001552427">
    <property type="component" value="Unassembled WGS sequence"/>
</dbReference>
<protein>
    <recommendedName>
        <fullName evidence="3">Restriction endonuclease type IV Mrr domain-containing protein</fullName>
    </recommendedName>
</protein>
<name>A0ABV3GZV2_9ACTN</name>
<evidence type="ECO:0000313" key="2">
    <source>
        <dbReference type="Proteomes" id="UP001552427"/>
    </source>
</evidence>
<comment type="caution">
    <text evidence="1">The sequence shown here is derived from an EMBL/GenBank/DDBJ whole genome shotgun (WGS) entry which is preliminary data.</text>
</comment>
<organism evidence="1 2">
    <name type="scientific">Nonomuraea bangladeshensis</name>
    <dbReference type="NCBI Taxonomy" id="404385"/>
    <lineage>
        <taxon>Bacteria</taxon>
        <taxon>Bacillati</taxon>
        <taxon>Actinomycetota</taxon>
        <taxon>Actinomycetes</taxon>
        <taxon>Streptosporangiales</taxon>
        <taxon>Streptosporangiaceae</taxon>
        <taxon>Nonomuraea</taxon>
    </lineage>
</organism>
<keyword evidence="2" id="KW-1185">Reference proteome</keyword>
<evidence type="ECO:0000313" key="1">
    <source>
        <dbReference type="EMBL" id="MEV4285804.1"/>
    </source>
</evidence>
<evidence type="ECO:0008006" key="3">
    <source>
        <dbReference type="Google" id="ProtNLM"/>
    </source>
</evidence>
<reference evidence="1 2" key="1">
    <citation type="submission" date="2024-06" db="EMBL/GenBank/DDBJ databases">
        <title>The Natural Products Discovery Center: Release of the First 8490 Sequenced Strains for Exploring Actinobacteria Biosynthetic Diversity.</title>
        <authorList>
            <person name="Kalkreuter E."/>
            <person name="Kautsar S.A."/>
            <person name="Yang D."/>
            <person name="Bader C.D."/>
            <person name="Teijaro C.N."/>
            <person name="Fluegel L."/>
            <person name="Davis C.M."/>
            <person name="Simpson J.R."/>
            <person name="Lauterbach L."/>
            <person name="Steele A.D."/>
            <person name="Gui C."/>
            <person name="Meng S."/>
            <person name="Li G."/>
            <person name="Viehrig K."/>
            <person name="Ye F."/>
            <person name="Su P."/>
            <person name="Kiefer A.F."/>
            <person name="Nichols A."/>
            <person name="Cepeda A.J."/>
            <person name="Yan W."/>
            <person name="Fan B."/>
            <person name="Jiang Y."/>
            <person name="Adhikari A."/>
            <person name="Zheng C.-J."/>
            <person name="Schuster L."/>
            <person name="Cowan T.M."/>
            <person name="Smanski M.J."/>
            <person name="Chevrette M.G."/>
            <person name="De Carvalho L.P.S."/>
            <person name="Shen B."/>
        </authorList>
    </citation>
    <scope>NUCLEOTIDE SEQUENCE [LARGE SCALE GENOMIC DNA]</scope>
    <source>
        <strain evidence="1 2">NPDC049574</strain>
    </source>
</reference>
<dbReference type="EMBL" id="JBFARM010000003">
    <property type="protein sequence ID" value="MEV4285804.1"/>
    <property type="molecule type" value="Genomic_DNA"/>
</dbReference>
<dbReference type="RefSeq" id="WP_364446969.1">
    <property type="nucleotide sequence ID" value="NZ_JBFARM010000003.1"/>
</dbReference>
<accession>A0ABV3GZV2</accession>
<proteinExistence type="predicted"/>
<sequence length="483" mass="52790">MIQWKSVAEDPARFERAVKILLRRLYPNAQGMDGSGGDGGVDAWLQTDLGPVIFEVKSFSTRLTSPRRRQIEKSLATAAKHQPIAWHLILPLEHTPPEKAWFDGLRTQYPTILLTWRGIDWLDEQFAQHDDLRRYVEGSDYGLLARSQEMHLEQAALARVADLDARLVTLHSRAQEISPFSRIGFAAHGGRRRITMTPNPGTGQVSIIPRLQVDPGDPDGLRARHDLEQVLAYGGKTVIEGRFVEALHVFDADRLVEKLEPFGDGDHVHVMTPHQDTARVPCCLLVLTPDGQTAAALELSLTSRTAGRAGTSVQGADLHGVVQVRLHLDHPREGVPMSGGMEVNLSGLAGHWPSAIRPVAELLVAAEANEVIEVQMGDKPVARGHAREPLSASVLEAARLVIVLDDLRKLTGVHFPTPAAVVPAEMAMLSALRDLHAGGKAVLTRATICAQVTEQGRVQPVRTNASIVWCRNHTSGSSGRPER</sequence>
<gene>
    <name evidence="1" type="ORF">AB0K40_09895</name>
</gene>